<gene>
    <name evidence="1" type="ORF">P6N53_11490</name>
</gene>
<dbReference type="RefSeq" id="WP_304543230.1">
    <property type="nucleotide sequence ID" value="NZ_JARPTC010000016.1"/>
</dbReference>
<dbReference type="EMBL" id="JARPTC010000016">
    <property type="protein sequence ID" value="MDO7787843.1"/>
    <property type="molecule type" value="Genomic_DNA"/>
</dbReference>
<dbReference type="AlphaFoldDB" id="A0AAW7ZEW5"/>
<protein>
    <submittedName>
        <fullName evidence="1">Uncharacterized protein</fullName>
    </submittedName>
</protein>
<accession>A0AAW7ZEW5</accession>
<sequence>MQNKSTMCFNISEQERVSFERVAELKGISLGELFSKYQKIYLEKNVLGDKQQQNNTGLSLGYSYGKPFYQVRQNREKSTGINLGYIAVI</sequence>
<comment type="caution">
    <text evidence="1">The sequence shown here is derived from an EMBL/GenBank/DDBJ whole genome shotgun (WGS) entry which is preliminary data.</text>
</comment>
<reference evidence="1" key="2">
    <citation type="submission" date="2023-03" db="EMBL/GenBank/DDBJ databases">
        <authorList>
            <person name="Zhang Z."/>
        </authorList>
    </citation>
    <scope>NUCLEOTIDE SEQUENCE</scope>
    <source>
        <strain evidence="1">DSA</strain>
    </source>
</reference>
<name>A0AAW7ZEW5_9FIRM</name>
<organism evidence="1 2">
    <name type="scientific">Desulforamulus aquiferis</name>
    <dbReference type="NCBI Taxonomy" id="1397668"/>
    <lineage>
        <taxon>Bacteria</taxon>
        <taxon>Bacillati</taxon>
        <taxon>Bacillota</taxon>
        <taxon>Clostridia</taxon>
        <taxon>Eubacteriales</taxon>
        <taxon>Peptococcaceae</taxon>
        <taxon>Desulforamulus</taxon>
    </lineage>
</organism>
<proteinExistence type="predicted"/>
<reference evidence="1" key="1">
    <citation type="journal article" date="2023" name="J. Hazard. Mater.">
        <title>Anaerobic biodegradation of pyrene and benzo[a]pyrene by a new sulfate-reducing Desulforamulus aquiferis strain DSA.</title>
        <authorList>
            <person name="Zhang Z."/>
            <person name="Sun J."/>
            <person name="Gong X."/>
            <person name="Wang C."/>
            <person name="Wang H."/>
        </authorList>
    </citation>
    <scope>NUCLEOTIDE SEQUENCE</scope>
    <source>
        <strain evidence="1">DSA</strain>
    </source>
</reference>
<evidence type="ECO:0000313" key="1">
    <source>
        <dbReference type="EMBL" id="MDO7787843.1"/>
    </source>
</evidence>
<dbReference type="Proteomes" id="UP001172911">
    <property type="component" value="Unassembled WGS sequence"/>
</dbReference>
<evidence type="ECO:0000313" key="2">
    <source>
        <dbReference type="Proteomes" id="UP001172911"/>
    </source>
</evidence>
<keyword evidence="2" id="KW-1185">Reference proteome</keyword>